<gene>
    <name evidence="1" type="ORF">K0O23_08485</name>
</gene>
<dbReference type="Gene3D" id="3.40.710.10">
    <property type="entry name" value="DD-peptidase/beta-lactamase superfamily"/>
    <property type="match status" value="1"/>
</dbReference>
<evidence type="ECO:0000313" key="2">
    <source>
        <dbReference type="Proteomes" id="UP000813018"/>
    </source>
</evidence>
<dbReference type="InterPro" id="IPR012338">
    <property type="entry name" value="Beta-lactam/transpept-like"/>
</dbReference>
<dbReference type="SUPFAM" id="SSF56601">
    <property type="entry name" value="beta-lactamase/transpeptidase-like"/>
    <property type="match status" value="1"/>
</dbReference>
<evidence type="ECO:0000313" key="1">
    <source>
        <dbReference type="EMBL" id="MBW7467104.1"/>
    </source>
</evidence>
<reference evidence="1 2" key="1">
    <citation type="journal article" date="2016" name="Int. J. Syst. Evol. Microbiol.">
        <title>Pontibacter aydingkolensis sp. nov., isolated from soil of a salt lake.</title>
        <authorList>
            <person name="Osman G."/>
            <person name="Zhang T."/>
            <person name="Lou K."/>
            <person name="Gao Y."/>
            <person name="Chang W."/>
            <person name="Lin Q."/>
            <person name="Yang H.M."/>
            <person name="Huo X.D."/>
            <person name="Wang N."/>
        </authorList>
    </citation>
    <scope>NUCLEOTIDE SEQUENCE [LARGE SCALE GENOMIC DNA]</scope>
    <source>
        <strain evidence="1 2">KACC 19255</strain>
    </source>
</reference>
<dbReference type="Proteomes" id="UP000813018">
    <property type="component" value="Unassembled WGS sequence"/>
</dbReference>
<keyword evidence="2" id="KW-1185">Reference proteome</keyword>
<organism evidence="1 2">
    <name type="scientific">Pontibacter aydingkolensis</name>
    <dbReference type="NCBI Taxonomy" id="1911536"/>
    <lineage>
        <taxon>Bacteria</taxon>
        <taxon>Pseudomonadati</taxon>
        <taxon>Bacteroidota</taxon>
        <taxon>Cytophagia</taxon>
        <taxon>Cytophagales</taxon>
        <taxon>Hymenobacteraceae</taxon>
        <taxon>Pontibacter</taxon>
    </lineage>
</organism>
<accession>A0ABS7CTC1</accession>
<dbReference type="EMBL" id="JAHYXK010000005">
    <property type="protein sequence ID" value="MBW7467104.1"/>
    <property type="molecule type" value="Genomic_DNA"/>
</dbReference>
<dbReference type="RefSeq" id="WP_219876982.1">
    <property type="nucleotide sequence ID" value="NZ_JAHYXK010000005.1"/>
</dbReference>
<comment type="caution">
    <text evidence="1">The sequence shown here is derived from an EMBL/GenBank/DDBJ whole genome shotgun (WGS) entry which is preliminary data.</text>
</comment>
<name>A0ABS7CTC1_9BACT</name>
<proteinExistence type="predicted"/>
<sequence length="57" mass="6146">MSFTGLEFSKPVKSLAEGYNHDGADRKLAKSINMSWCHAAGAMYSTAQDMAKFDAAS</sequence>
<protein>
    <submittedName>
        <fullName evidence="1">Uncharacterized protein</fullName>
    </submittedName>
</protein>